<feature type="compositionally biased region" description="Polar residues" evidence="1">
    <location>
        <begin position="310"/>
        <end position="319"/>
    </location>
</feature>
<evidence type="ECO:0000313" key="3">
    <source>
        <dbReference type="Proteomes" id="UP001221757"/>
    </source>
</evidence>
<keyword evidence="3" id="KW-1185">Reference proteome</keyword>
<comment type="caution">
    <text evidence="2">The sequence shown here is derived from an EMBL/GenBank/DDBJ whole genome shotgun (WGS) entry which is preliminary data.</text>
</comment>
<feature type="compositionally biased region" description="Basic and acidic residues" evidence="1">
    <location>
        <begin position="284"/>
        <end position="294"/>
    </location>
</feature>
<dbReference type="EMBL" id="JARKIE010000013">
    <property type="protein sequence ID" value="KAJ7703081.1"/>
    <property type="molecule type" value="Genomic_DNA"/>
</dbReference>
<dbReference type="Proteomes" id="UP001221757">
    <property type="component" value="Unassembled WGS sequence"/>
</dbReference>
<dbReference type="AlphaFoldDB" id="A0AAD7E1L2"/>
<proteinExistence type="predicted"/>
<feature type="region of interest" description="Disordered" evidence="1">
    <location>
        <begin position="251"/>
        <end position="340"/>
    </location>
</feature>
<evidence type="ECO:0000256" key="1">
    <source>
        <dbReference type="SAM" id="MobiDB-lite"/>
    </source>
</evidence>
<accession>A0AAD7E1L2</accession>
<protein>
    <submittedName>
        <fullName evidence="2">Uncharacterized protein</fullName>
    </submittedName>
</protein>
<name>A0AAD7E1L2_MYCRO</name>
<organism evidence="2 3">
    <name type="scientific">Mycena rosella</name>
    <name type="common">Pink bonnet</name>
    <name type="synonym">Agaricus rosellus</name>
    <dbReference type="NCBI Taxonomy" id="1033263"/>
    <lineage>
        <taxon>Eukaryota</taxon>
        <taxon>Fungi</taxon>
        <taxon>Dikarya</taxon>
        <taxon>Basidiomycota</taxon>
        <taxon>Agaricomycotina</taxon>
        <taxon>Agaricomycetes</taxon>
        <taxon>Agaricomycetidae</taxon>
        <taxon>Agaricales</taxon>
        <taxon>Marasmiineae</taxon>
        <taxon>Mycenaceae</taxon>
        <taxon>Mycena</taxon>
    </lineage>
</organism>
<evidence type="ECO:0000313" key="2">
    <source>
        <dbReference type="EMBL" id="KAJ7703081.1"/>
    </source>
</evidence>
<sequence length="340" mass="37532">MAQILSAAPFFLLDPHYLAFPSPYFGPSLHLKPSATRLAAFRTLNSPTKMWMRSNSRPTAPSSPSAADGWMRLIVFRPPSADRRRPPSLRRHPPLRGRHLLSSSTTLSFDNALTLSTTPSPTTTSFDDDLAGFNDALLPSTTATSVRGDGVCLQATSSKTQDAVKTSRKLQDVVKNFKSFKTQPPSRLKPSRRLETTSARRPRARQDHQHLIKTQDLGGIPCKSKIPSRQDPQDAAQELKLKLKFKPRNISLGGSRPGWEPAQGSRFASRDARHLKASSPSKMLQERQDQDHASRFKTVGGSFARRLKTSRGSAQNKPTGGSGLKISRPQDAQDLWGILH</sequence>
<gene>
    <name evidence="2" type="ORF">B0H17DRAFT_1127423</name>
</gene>
<reference evidence="2" key="1">
    <citation type="submission" date="2023-03" db="EMBL/GenBank/DDBJ databases">
        <title>Massive genome expansion in bonnet fungi (Mycena s.s.) driven by repeated elements and novel gene families across ecological guilds.</title>
        <authorList>
            <consortium name="Lawrence Berkeley National Laboratory"/>
            <person name="Harder C.B."/>
            <person name="Miyauchi S."/>
            <person name="Viragh M."/>
            <person name="Kuo A."/>
            <person name="Thoen E."/>
            <person name="Andreopoulos B."/>
            <person name="Lu D."/>
            <person name="Skrede I."/>
            <person name="Drula E."/>
            <person name="Henrissat B."/>
            <person name="Morin E."/>
            <person name="Kohler A."/>
            <person name="Barry K."/>
            <person name="LaButti K."/>
            <person name="Morin E."/>
            <person name="Salamov A."/>
            <person name="Lipzen A."/>
            <person name="Mereny Z."/>
            <person name="Hegedus B."/>
            <person name="Baldrian P."/>
            <person name="Stursova M."/>
            <person name="Weitz H."/>
            <person name="Taylor A."/>
            <person name="Grigoriev I.V."/>
            <person name="Nagy L.G."/>
            <person name="Martin F."/>
            <person name="Kauserud H."/>
        </authorList>
    </citation>
    <scope>NUCLEOTIDE SEQUENCE</scope>
    <source>
        <strain evidence="2">CBHHK067</strain>
    </source>
</reference>
<feature type="region of interest" description="Disordered" evidence="1">
    <location>
        <begin position="179"/>
        <end position="207"/>
    </location>
</feature>